<evidence type="ECO:0008006" key="2">
    <source>
        <dbReference type="Google" id="ProtNLM"/>
    </source>
</evidence>
<protein>
    <recommendedName>
        <fullName evidence="2">Glycosyltransferase subfamily 4-like N-terminal domain-containing protein</fullName>
    </recommendedName>
</protein>
<proteinExistence type="predicted"/>
<dbReference type="Gene3D" id="3.40.50.2000">
    <property type="entry name" value="Glycogen Phosphorylase B"/>
    <property type="match status" value="1"/>
</dbReference>
<gene>
    <name evidence="1" type="ORF">METZ01_LOCUS456603</name>
</gene>
<feature type="non-terminal residue" evidence="1">
    <location>
        <position position="159"/>
    </location>
</feature>
<dbReference type="AlphaFoldDB" id="A0A383A846"/>
<sequence>MNKILAICTSPDRGGLELYFTKFVEHYHRKQNSTSLHAVVRKNSYINQVLKRFGNSSRQKEISKISIINLIFYAIYLAKYVNNHKIDFIHISWGKDLLLSILIKIFTTRKVHVIYYRQMKLSREKKDIYHKFIYKNIRIILTITENIKNECNNFLPVSN</sequence>
<evidence type="ECO:0000313" key="1">
    <source>
        <dbReference type="EMBL" id="SVE03749.1"/>
    </source>
</evidence>
<dbReference type="SUPFAM" id="SSF53756">
    <property type="entry name" value="UDP-Glycosyltransferase/glycogen phosphorylase"/>
    <property type="match status" value="1"/>
</dbReference>
<dbReference type="EMBL" id="UINC01189866">
    <property type="protein sequence ID" value="SVE03749.1"/>
    <property type="molecule type" value="Genomic_DNA"/>
</dbReference>
<accession>A0A383A846</accession>
<organism evidence="1">
    <name type="scientific">marine metagenome</name>
    <dbReference type="NCBI Taxonomy" id="408172"/>
    <lineage>
        <taxon>unclassified sequences</taxon>
        <taxon>metagenomes</taxon>
        <taxon>ecological metagenomes</taxon>
    </lineage>
</organism>
<name>A0A383A846_9ZZZZ</name>
<reference evidence="1" key="1">
    <citation type="submission" date="2018-05" db="EMBL/GenBank/DDBJ databases">
        <authorList>
            <person name="Lanie J.A."/>
            <person name="Ng W.-L."/>
            <person name="Kazmierczak K.M."/>
            <person name="Andrzejewski T.M."/>
            <person name="Davidsen T.M."/>
            <person name="Wayne K.J."/>
            <person name="Tettelin H."/>
            <person name="Glass J.I."/>
            <person name="Rusch D."/>
            <person name="Podicherti R."/>
            <person name="Tsui H.-C.T."/>
            <person name="Winkler M.E."/>
        </authorList>
    </citation>
    <scope>NUCLEOTIDE SEQUENCE</scope>
</reference>